<reference evidence="1 2" key="1">
    <citation type="submission" date="2018-01" db="EMBL/GenBank/DDBJ databases">
        <title>Arthrobacter sp. nov., from glaciers in China.</title>
        <authorList>
            <person name="Liu Q."/>
            <person name="Xin Y.-H."/>
        </authorList>
    </citation>
    <scope>NUCLEOTIDE SEQUENCE [LARGE SCALE GENOMIC DNA]</scope>
    <source>
        <strain evidence="1 2">HLT2-12-2</strain>
    </source>
</reference>
<accession>A0A2S4A1U6</accession>
<evidence type="ECO:0000313" key="2">
    <source>
        <dbReference type="Proteomes" id="UP000237061"/>
    </source>
</evidence>
<gene>
    <name evidence="1" type="ORF">CVS27_01770</name>
</gene>
<comment type="caution">
    <text evidence="1">The sequence shown here is derived from an EMBL/GenBank/DDBJ whole genome shotgun (WGS) entry which is preliminary data.</text>
</comment>
<protein>
    <submittedName>
        <fullName evidence="1">Uncharacterized protein</fullName>
    </submittedName>
</protein>
<proteinExistence type="predicted"/>
<keyword evidence="2" id="KW-1185">Reference proteome</keyword>
<dbReference type="EMBL" id="PPXC01000001">
    <property type="protein sequence ID" value="POH75354.1"/>
    <property type="molecule type" value="Genomic_DNA"/>
</dbReference>
<name>A0A2S4A1U6_ARTGL</name>
<evidence type="ECO:0000313" key="1">
    <source>
        <dbReference type="EMBL" id="POH75354.1"/>
    </source>
</evidence>
<dbReference type="Proteomes" id="UP000237061">
    <property type="component" value="Unassembled WGS sequence"/>
</dbReference>
<dbReference type="RefSeq" id="WP_103464010.1">
    <property type="nucleotide sequence ID" value="NZ_PPXC01000001.1"/>
</dbReference>
<organism evidence="1 2">
    <name type="scientific">Arthrobacter glacialis</name>
    <dbReference type="NCBI Taxonomy" id="1664"/>
    <lineage>
        <taxon>Bacteria</taxon>
        <taxon>Bacillati</taxon>
        <taxon>Actinomycetota</taxon>
        <taxon>Actinomycetes</taxon>
        <taxon>Micrococcales</taxon>
        <taxon>Micrococcaceae</taxon>
        <taxon>Arthrobacter</taxon>
    </lineage>
</organism>
<sequence>MHNAPFRLLRTVSVGATVLGLAAGAHLVAGGTLPAPGIMVALLALHVLCSTVATHFRLTLPAMVALLGSSQVVLHQAFETLSHSATAAPGTAGLHQHGLSAEANTAALLAAVNTTAAPGLEHLGHAGAMSGWMWAAHITATLATATLLAYGENALWSLANWLRPLYQRAAVVHVLRVQSARPRVIPRPLPRLPWRNLRPDTRRGPPAPATIFA</sequence>
<dbReference type="AlphaFoldDB" id="A0A2S4A1U6"/>